<protein>
    <submittedName>
        <fullName evidence="1">Uncharacterized protein</fullName>
    </submittedName>
</protein>
<dbReference type="EMBL" id="JABCIY010000003">
    <property type="protein sequence ID" value="KAF7198125.1"/>
    <property type="molecule type" value="Genomic_DNA"/>
</dbReference>
<organism evidence="1 2">
    <name type="scientific">Pseudocercospora fuligena</name>
    <dbReference type="NCBI Taxonomy" id="685502"/>
    <lineage>
        <taxon>Eukaryota</taxon>
        <taxon>Fungi</taxon>
        <taxon>Dikarya</taxon>
        <taxon>Ascomycota</taxon>
        <taxon>Pezizomycotina</taxon>
        <taxon>Dothideomycetes</taxon>
        <taxon>Dothideomycetidae</taxon>
        <taxon>Mycosphaerellales</taxon>
        <taxon>Mycosphaerellaceae</taxon>
        <taxon>Pseudocercospora</taxon>
    </lineage>
</organism>
<name>A0A8H6VTE5_9PEZI</name>
<accession>A0A8H6VTE5</accession>
<reference evidence="1" key="1">
    <citation type="submission" date="2020-04" db="EMBL/GenBank/DDBJ databases">
        <title>Draft genome resource of the tomato pathogen Pseudocercospora fuligena.</title>
        <authorList>
            <person name="Zaccaron A."/>
        </authorList>
    </citation>
    <scope>NUCLEOTIDE SEQUENCE</scope>
    <source>
        <strain evidence="1">PF001</strain>
    </source>
</reference>
<evidence type="ECO:0000313" key="1">
    <source>
        <dbReference type="EMBL" id="KAF7198125.1"/>
    </source>
</evidence>
<keyword evidence="2" id="KW-1185">Reference proteome</keyword>
<dbReference type="Proteomes" id="UP000660729">
    <property type="component" value="Unassembled WGS sequence"/>
</dbReference>
<proteinExistence type="predicted"/>
<dbReference type="AlphaFoldDB" id="A0A8H6VTE5"/>
<comment type="caution">
    <text evidence="1">The sequence shown here is derived from an EMBL/GenBank/DDBJ whole genome shotgun (WGS) entry which is preliminary data.</text>
</comment>
<gene>
    <name evidence="1" type="ORF">HII31_00481</name>
</gene>
<sequence length="254" mass="29001">MASYTKRATTGDQSLRLQVTLPHRDNDPFARAYTDQATRATSITTGRTATLGSKTSPTGFLDLSRELRDNIYELAVVEGGEDRSQIIEGASTHGIESNAMVNDVCSLGRVSKQVRREALETYFRYNRFIIGSIKAYKNGNWLGWPSNKKMAYLLKRLTHFEISFQGLPGVYVEQQNDGTWEGEWDETDWSFLRSENDEVSDDIIEDVCQATEKRLDMLLVALKEDRERIPEAIKQFKNDVLLVYTEAKQRARDE</sequence>
<dbReference type="OrthoDB" id="62952at2759"/>
<evidence type="ECO:0000313" key="2">
    <source>
        <dbReference type="Proteomes" id="UP000660729"/>
    </source>
</evidence>